<dbReference type="PANTHER" id="PTHR13914">
    <property type="entry name" value="PROLINE OXIDASE"/>
    <property type="match status" value="1"/>
</dbReference>
<feature type="domain" description="Proline dehydrogenase" evidence="2">
    <location>
        <begin position="40"/>
        <end position="307"/>
    </location>
</feature>
<dbReference type="InterPro" id="IPR029041">
    <property type="entry name" value="FAD-linked_oxidoreductase-like"/>
</dbReference>
<keyword evidence="1" id="KW-0560">Oxidoreductase</keyword>
<dbReference type="AlphaFoldDB" id="B3T543"/>
<dbReference type="InterPro" id="IPR002872">
    <property type="entry name" value="Proline_DH_dom"/>
</dbReference>
<dbReference type="EMBL" id="EU016607">
    <property type="protein sequence ID" value="ABZ07702.1"/>
    <property type="molecule type" value="Genomic_DNA"/>
</dbReference>
<organism evidence="3">
    <name type="scientific">uncultured marine microorganism HF4000_ANIW137P11</name>
    <dbReference type="NCBI Taxonomy" id="455534"/>
    <lineage>
        <taxon>unclassified sequences</taxon>
        <taxon>environmental samples</taxon>
    </lineage>
</organism>
<evidence type="ECO:0000313" key="3">
    <source>
        <dbReference type="EMBL" id="ABZ07702.1"/>
    </source>
</evidence>
<accession>B3T543</accession>
<dbReference type="PANTHER" id="PTHR13914:SF0">
    <property type="entry name" value="PROLINE DEHYDROGENASE 1, MITOCHONDRIAL"/>
    <property type="match status" value="1"/>
</dbReference>
<evidence type="ECO:0000256" key="1">
    <source>
        <dbReference type="ARBA" id="ARBA00023002"/>
    </source>
</evidence>
<dbReference type="SUPFAM" id="SSF51730">
    <property type="entry name" value="FAD-linked oxidoreductase"/>
    <property type="match status" value="1"/>
</dbReference>
<reference evidence="3" key="1">
    <citation type="journal article" date="2008" name="ISME J.">
        <title>Genomic patterns of recombination, clonal divergence and environment in marine microbial populations.</title>
        <authorList>
            <person name="Konstantinidis K.T."/>
            <person name="Delong E.F."/>
        </authorList>
    </citation>
    <scope>NUCLEOTIDE SEQUENCE</scope>
</reference>
<proteinExistence type="predicted"/>
<dbReference type="InterPro" id="IPR015659">
    <property type="entry name" value="Proline_oxidase"/>
</dbReference>
<sequence length="324" mass="36387">MGVAGRIIMQLIPVTPRFVVRWIASRYVAGPDLASAVTVMQNLAAEGACFTIDVLGEEISNLHEVRFFMDEYQALLDAIVEHELDANISLKPTAFGLLIDREKALENIEMITRKAAEHEIFVRLDMEDHRVTQPTIDVVHAMHERGLNNIGTVLQGRLFRTLNDIAALSSQAEGFADVRICKGIYLESGDIAHTGYRDIVEATNAAIDSLLDSGCYTAIATHDMPVINHSLAALESRGMGPHADDPREHVGNWAAGKGRGYEFQMLLGVRGNIRRRLAAQGHVTRVYIPYGRRWYEYSIRRLRENPDIAWHIAKSFVMPWTNRR</sequence>
<dbReference type="GO" id="GO:0004657">
    <property type="term" value="F:proline dehydrogenase activity"/>
    <property type="evidence" value="ECO:0007669"/>
    <property type="project" value="InterPro"/>
</dbReference>
<protein>
    <submittedName>
        <fullName evidence="3">Putative Proline dehydrogenase</fullName>
    </submittedName>
</protein>
<evidence type="ECO:0000259" key="2">
    <source>
        <dbReference type="Pfam" id="PF01619"/>
    </source>
</evidence>
<dbReference type="Gene3D" id="3.20.20.220">
    <property type="match status" value="1"/>
</dbReference>
<dbReference type="GO" id="GO:0006562">
    <property type="term" value="P:L-proline catabolic process"/>
    <property type="evidence" value="ECO:0007669"/>
    <property type="project" value="InterPro"/>
</dbReference>
<dbReference type="Pfam" id="PF01619">
    <property type="entry name" value="Pro_dh"/>
    <property type="match status" value="1"/>
</dbReference>
<gene>
    <name evidence="3" type="ORF">ALOHA_HF4000ANIW137P11ctg1g14</name>
</gene>
<name>B3T543_9ZZZZ</name>